<reference evidence="2 3" key="1">
    <citation type="submission" date="2023-07" db="EMBL/GenBank/DDBJ databases">
        <title>Comparative genomics of wheat-associated soil bacteria to identify genetic determinants of phenazine resistance.</title>
        <authorList>
            <person name="Mouncey N."/>
        </authorList>
    </citation>
    <scope>NUCLEOTIDE SEQUENCE [LARGE SCALE GENOMIC DNA]</scope>
    <source>
        <strain evidence="2 3">V3I3</strain>
    </source>
</reference>
<dbReference type="Pfam" id="PF13620">
    <property type="entry name" value="CarboxypepD_reg"/>
    <property type="match status" value="1"/>
</dbReference>
<evidence type="ECO:0000313" key="2">
    <source>
        <dbReference type="EMBL" id="MDQ0894717.1"/>
    </source>
</evidence>
<dbReference type="Gene3D" id="2.60.40.2700">
    <property type="match status" value="2"/>
</dbReference>
<feature type="signal peptide" evidence="1">
    <location>
        <begin position="1"/>
        <end position="26"/>
    </location>
</feature>
<keyword evidence="3" id="KW-1185">Reference proteome</keyword>
<accession>A0ABU0RAC1</accession>
<sequence length="524" mass="53783">MTNHLIPRARSRAITLLLALSLSAGAALGGSVPASADETSGTISGTIVGQGDPAVPLTGGAEVTVYPVDSTMPRGFASATAGAFTLSFLPAGEYRLAVRQWMATGWANVPAMAGFRPTLEELATLPIVQVVAGSTTTTEVVLPRLASIRGTVTSAVDGSAVAGASVSVTNVAPFGRGGYATTDAAGTYVIEGLDAGSYRLSVSSGGLAPFESPELVVVGAGAAVTGVDAVLSRGGTISGVVTSSDGSSVVGSPVSVHGANGWTVKVTSVRADGTYTIDALAPGEYRLGFGTFKDTPGEFIEEWYSDAVDFDSATVITIADGETLTGFDAEIAPFAETIVPGTVTIVGNAAPGETLTVHNGTWTPALDTTRHEWLRDGQPIEGTFWNQYTVTEADLGTRISVRVTGSAFGVRSATTTSEPTKVVKQRMAPGMPSIVGAPQVGGLLTVEPGDWTPDPVRFSYQWLRWGQPIEGATSRKYTPTEQDAGAYLSVRVTGHKPGWGATSVVSAWSGPVQAVPIFVPTAQG</sequence>
<keyword evidence="1" id="KW-0732">Signal</keyword>
<evidence type="ECO:0000256" key="1">
    <source>
        <dbReference type="SAM" id="SignalP"/>
    </source>
</evidence>
<comment type="caution">
    <text evidence="2">The sequence shown here is derived from an EMBL/GenBank/DDBJ whole genome shotgun (WGS) entry which is preliminary data.</text>
</comment>
<dbReference type="RefSeq" id="WP_307042182.1">
    <property type="nucleotide sequence ID" value="NZ_JAUSYY010000001.1"/>
</dbReference>
<dbReference type="Proteomes" id="UP001239083">
    <property type="component" value="Unassembled WGS sequence"/>
</dbReference>
<dbReference type="EMBL" id="JAUSYY010000001">
    <property type="protein sequence ID" value="MDQ0894717.1"/>
    <property type="molecule type" value="Genomic_DNA"/>
</dbReference>
<evidence type="ECO:0008006" key="4">
    <source>
        <dbReference type="Google" id="ProtNLM"/>
    </source>
</evidence>
<proteinExistence type="predicted"/>
<name>A0ABU0RAC1_9MICO</name>
<evidence type="ECO:0000313" key="3">
    <source>
        <dbReference type="Proteomes" id="UP001239083"/>
    </source>
</evidence>
<dbReference type="InterPro" id="IPR013784">
    <property type="entry name" value="Carb-bd-like_fold"/>
</dbReference>
<protein>
    <recommendedName>
        <fullName evidence="4">Alpha-amylase</fullName>
    </recommendedName>
</protein>
<gene>
    <name evidence="2" type="ORF">QFZ26_002272</name>
</gene>
<dbReference type="Gene3D" id="2.60.40.1120">
    <property type="entry name" value="Carboxypeptidase-like, regulatory domain"/>
    <property type="match status" value="3"/>
</dbReference>
<dbReference type="SUPFAM" id="SSF49452">
    <property type="entry name" value="Starch-binding domain-like"/>
    <property type="match status" value="2"/>
</dbReference>
<organism evidence="2 3">
    <name type="scientific">Agromyces ramosus</name>
    <dbReference type="NCBI Taxonomy" id="33879"/>
    <lineage>
        <taxon>Bacteria</taxon>
        <taxon>Bacillati</taxon>
        <taxon>Actinomycetota</taxon>
        <taxon>Actinomycetes</taxon>
        <taxon>Micrococcales</taxon>
        <taxon>Microbacteriaceae</taxon>
        <taxon>Agromyces</taxon>
    </lineage>
</organism>
<feature type="chain" id="PRO_5047454002" description="Alpha-amylase" evidence="1">
    <location>
        <begin position="27"/>
        <end position="524"/>
    </location>
</feature>